<comment type="similarity">
    <text evidence="14 16">Belongs to the type III pantothenate kinase family.</text>
</comment>
<evidence type="ECO:0000256" key="13">
    <source>
        <dbReference type="ARBA" id="ARBA00022993"/>
    </source>
</evidence>
<evidence type="ECO:0000256" key="7">
    <source>
        <dbReference type="ARBA" id="ARBA00022490"/>
    </source>
</evidence>
<keyword evidence="7 16" id="KW-0963">Cytoplasm</keyword>
<dbReference type="Gene3D" id="3.30.420.40">
    <property type="match status" value="2"/>
</dbReference>
<dbReference type="EMBL" id="LK391969">
    <property type="protein sequence ID" value="CEF27932.1"/>
    <property type="molecule type" value="Genomic_DNA"/>
</dbReference>
<dbReference type="InterPro" id="IPR004619">
    <property type="entry name" value="Type_III_PanK"/>
</dbReference>
<evidence type="ECO:0000256" key="14">
    <source>
        <dbReference type="ARBA" id="ARBA00038036"/>
    </source>
</evidence>
<comment type="cofactor">
    <cofactor evidence="2">
        <name>K(+)</name>
        <dbReference type="ChEBI" id="CHEBI:29103"/>
    </cofactor>
</comment>
<dbReference type="NCBIfam" id="TIGR00671">
    <property type="entry name" value="baf"/>
    <property type="match status" value="1"/>
</dbReference>
<keyword evidence="13 16" id="KW-0173">Coenzyme A biosynthesis</keyword>
<gene>
    <name evidence="16" type="primary">coaX</name>
    <name evidence="17" type="ORF">BN1049_02903</name>
</gene>
<keyword evidence="8 16" id="KW-0808">Transferase</keyword>
<dbReference type="SUPFAM" id="SSF53067">
    <property type="entry name" value="Actin-like ATPase domain"/>
    <property type="match status" value="2"/>
</dbReference>
<evidence type="ECO:0000256" key="10">
    <source>
        <dbReference type="ARBA" id="ARBA00022777"/>
    </source>
</evidence>
<dbReference type="EMBL" id="LM997413">
    <property type="protein sequence ID" value="CEA06507.1"/>
    <property type="molecule type" value="Genomic_DNA"/>
</dbReference>
<evidence type="ECO:0000256" key="12">
    <source>
        <dbReference type="ARBA" id="ARBA00022958"/>
    </source>
</evidence>
<sequence length="250" mass="27131">MILELDCGNTLIKWRLLDREGRVRDGDMAPDLVELQRLLGGQEREIHGCRLVSVRSADETQVIVDQLTSWLKRHPMLARPGLHLAGVQNGYADATRLGMDRWLALVAGYQLCQRACVVIDLGTAVTTDFVDAQGRHLGGFIAPGSKLLRGSLLSHTRLIRYEGTVQGDLRAPQPGTTTAEAVEFGCELMLSGFVREQLRIARQLLGDDPAVILTGGDAASMSAVLPESCEVVGDLVFRGLALACPMEFGP</sequence>
<proteinExistence type="inferred from homology"/>
<evidence type="ECO:0000256" key="16">
    <source>
        <dbReference type="HAMAP-Rule" id="MF_01274"/>
    </source>
</evidence>
<dbReference type="InterPro" id="IPR043129">
    <property type="entry name" value="ATPase_NBD"/>
</dbReference>
<evidence type="ECO:0000313" key="17">
    <source>
        <dbReference type="EMBL" id="CEA06507.1"/>
    </source>
</evidence>
<evidence type="ECO:0000256" key="4">
    <source>
        <dbReference type="ARBA" id="ARBA00005225"/>
    </source>
</evidence>
<comment type="subunit">
    <text evidence="5 16">Homodimer.</text>
</comment>
<feature type="binding site" evidence="16">
    <location>
        <begin position="6"/>
        <end position="13"/>
    </location>
    <ligand>
        <name>ATP</name>
        <dbReference type="ChEBI" id="CHEBI:30616"/>
    </ligand>
</feature>
<evidence type="ECO:0000256" key="11">
    <source>
        <dbReference type="ARBA" id="ARBA00022840"/>
    </source>
</evidence>
<evidence type="ECO:0000256" key="6">
    <source>
        <dbReference type="ARBA" id="ARBA00012102"/>
    </source>
</evidence>
<feature type="binding site" evidence="16">
    <location>
        <position position="178"/>
    </location>
    <ligand>
        <name>substrate</name>
    </ligand>
</feature>
<feature type="binding site" evidence="16">
    <location>
        <position position="120"/>
    </location>
    <ligand>
        <name>K(+)</name>
        <dbReference type="ChEBI" id="CHEBI:29103"/>
    </ligand>
</feature>
<dbReference type="GO" id="GO:0046872">
    <property type="term" value="F:metal ion binding"/>
    <property type="evidence" value="ECO:0007669"/>
    <property type="project" value="UniProtKB-KW"/>
</dbReference>
<dbReference type="GO" id="GO:0005524">
    <property type="term" value="F:ATP binding"/>
    <property type="evidence" value="ECO:0007669"/>
    <property type="project" value="UniProtKB-UniRule"/>
</dbReference>
<dbReference type="UniPathway" id="UPA00241">
    <property type="reaction ID" value="UER00352"/>
</dbReference>
<comment type="pathway">
    <text evidence="4 16">Cofactor biosynthesis; coenzyme A biosynthesis; CoA from (R)-pantothenate: step 1/5.</text>
</comment>
<evidence type="ECO:0000256" key="9">
    <source>
        <dbReference type="ARBA" id="ARBA00022741"/>
    </source>
</evidence>
<comment type="subcellular location">
    <subcellularLocation>
        <location evidence="3 16">Cytoplasm</location>
    </subcellularLocation>
</comment>
<dbReference type="HAMAP" id="MF_01274">
    <property type="entry name" value="Pantothen_kinase_3"/>
    <property type="match status" value="1"/>
</dbReference>
<evidence type="ECO:0000256" key="1">
    <source>
        <dbReference type="ARBA" id="ARBA00001206"/>
    </source>
</evidence>
<protein>
    <recommendedName>
        <fullName evidence="15 16">Type III pantothenate kinase</fullName>
        <ecNumber evidence="6 16">2.7.1.33</ecNumber>
    </recommendedName>
    <alternativeName>
        <fullName evidence="16">PanK-III</fullName>
    </alternativeName>
    <alternativeName>
        <fullName evidence="16">Pantothenic acid kinase</fullName>
    </alternativeName>
</protein>
<comment type="catalytic activity">
    <reaction evidence="1 16">
        <text>(R)-pantothenate + ATP = (R)-4'-phosphopantothenate + ADP + H(+)</text>
        <dbReference type="Rhea" id="RHEA:16373"/>
        <dbReference type="ChEBI" id="CHEBI:10986"/>
        <dbReference type="ChEBI" id="CHEBI:15378"/>
        <dbReference type="ChEBI" id="CHEBI:29032"/>
        <dbReference type="ChEBI" id="CHEBI:30616"/>
        <dbReference type="ChEBI" id="CHEBI:456216"/>
        <dbReference type="EC" id="2.7.1.33"/>
    </reaction>
</comment>
<feature type="binding site" evidence="16">
    <location>
        <begin position="98"/>
        <end position="101"/>
    </location>
    <ligand>
        <name>substrate</name>
    </ligand>
</feature>
<keyword evidence="11 16" id="KW-0067">ATP-binding</keyword>
<dbReference type="PATRIC" id="fig|1461581.3.peg.2851"/>
<dbReference type="PANTHER" id="PTHR34265:SF1">
    <property type="entry name" value="TYPE III PANTOTHENATE KINASE"/>
    <property type="match status" value="1"/>
</dbReference>
<dbReference type="GO" id="GO:0015937">
    <property type="term" value="P:coenzyme A biosynthetic process"/>
    <property type="evidence" value="ECO:0007669"/>
    <property type="project" value="UniProtKB-UniRule"/>
</dbReference>
<dbReference type="GO" id="GO:0004594">
    <property type="term" value="F:pantothenate kinase activity"/>
    <property type="evidence" value="ECO:0007669"/>
    <property type="project" value="UniProtKB-UniRule"/>
</dbReference>
<keyword evidence="12 16" id="KW-0630">Potassium</keyword>
<evidence type="ECO:0000256" key="5">
    <source>
        <dbReference type="ARBA" id="ARBA00011738"/>
    </source>
</evidence>
<dbReference type="AlphaFoldDB" id="A0A078MM57"/>
<accession>A0A078MM57</accession>
<dbReference type="PANTHER" id="PTHR34265">
    <property type="entry name" value="TYPE III PANTOTHENATE KINASE"/>
    <property type="match status" value="1"/>
</dbReference>
<evidence type="ECO:0000256" key="8">
    <source>
        <dbReference type="ARBA" id="ARBA00022679"/>
    </source>
</evidence>
<evidence type="ECO:0000256" key="3">
    <source>
        <dbReference type="ARBA" id="ARBA00004496"/>
    </source>
</evidence>
<name>A0A078MM57_9PSED</name>
<evidence type="ECO:0000256" key="15">
    <source>
        <dbReference type="ARBA" id="ARBA00040883"/>
    </source>
</evidence>
<keyword evidence="10 16" id="KW-0418">Kinase</keyword>
<comment type="function">
    <text evidence="16">Catalyzes the phosphorylation of pantothenate (Pan), the first step in CoA biosynthesis.</text>
</comment>
<dbReference type="GO" id="GO:0005737">
    <property type="term" value="C:cytoplasm"/>
    <property type="evidence" value="ECO:0007669"/>
    <property type="project" value="UniProtKB-SubCell"/>
</dbReference>
<reference evidence="17" key="1">
    <citation type="submission" date="2014-07" db="EMBL/GenBank/DDBJ databases">
        <authorList>
            <person name="Urmite Genomes Urmite Genomes"/>
        </authorList>
    </citation>
    <scope>NUCLEOTIDE SEQUENCE</scope>
    <source>
        <strain evidence="17">12M76_air</strain>
    </source>
</reference>
<dbReference type="CDD" id="cd24015">
    <property type="entry name" value="ASKHA_NBD_PanK-III"/>
    <property type="match status" value="1"/>
</dbReference>
<keyword evidence="16" id="KW-0479">Metal-binding</keyword>
<keyword evidence="9 16" id="KW-0547">Nucleotide-binding</keyword>
<dbReference type="EC" id="2.7.1.33" evidence="6 16"/>
<feature type="binding site" evidence="16">
    <location>
        <position position="123"/>
    </location>
    <ligand>
        <name>ATP</name>
        <dbReference type="ChEBI" id="CHEBI:30616"/>
    </ligand>
</feature>
<organism evidence="17">
    <name type="scientific">Pseudomonas saudimassiliensis</name>
    <dbReference type="NCBI Taxonomy" id="1461581"/>
    <lineage>
        <taxon>Bacteria</taxon>
        <taxon>Pseudomonadati</taxon>
        <taxon>Pseudomonadota</taxon>
        <taxon>Gammaproteobacteria</taxon>
        <taxon>Pseudomonadales</taxon>
        <taxon>Pseudomonadaceae</taxon>
        <taxon>Pseudomonas</taxon>
    </lineage>
</organism>
<dbReference type="OrthoDB" id="9781305at2"/>
<evidence type="ECO:0000256" key="2">
    <source>
        <dbReference type="ARBA" id="ARBA00001958"/>
    </source>
</evidence>
<dbReference type="Pfam" id="PF03309">
    <property type="entry name" value="Pan_kinase"/>
    <property type="match status" value="1"/>
</dbReference>
<comment type="cofactor">
    <cofactor evidence="16">
        <name>NH4(+)</name>
        <dbReference type="ChEBI" id="CHEBI:28938"/>
    </cofactor>
    <cofactor evidence="16">
        <name>K(+)</name>
        <dbReference type="ChEBI" id="CHEBI:29103"/>
    </cofactor>
    <text evidence="16">A monovalent cation. Ammonium or potassium.</text>
</comment>
<feature type="active site" description="Proton acceptor" evidence="16">
    <location>
        <position position="100"/>
    </location>
</feature>
<dbReference type="RefSeq" id="WP_044501079.1">
    <property type="nucleotide sequence ID" value="NZ_LK391969.1"/>
</dbReference>
<feature type="binding site" evidence="16">
    <location>
        <position position="91"/>
    </location>
    <ligand>
        <name>substrate</name>
    </ligand>
</feature>